<dbReference type="InterPro" id="IPR025110">
    <property type="entry name" value="AMP-bd_C"/>
</dbReference>
<keyword evidence="4" id="KW-1185">Reference proteome</keyword>
<dbReference type="Pfam" id="PF13193">
    <property type="entry name" value="AMP-binding_C"/>
    <property type="match status" value="1"/>
</dbReference>
<feature type="domain" description="AMP-dependent synthetase/ligase" evidence="1">
    <location>
        <begin position="35"/>
        <end position="208"/>
    </location>
</feature>
<dbReference type="InterPro" id="IPR045851">
    <property type="entry name" value="AMP-bd_C_sf"/>
</dbReference>
<dbReference type="PANTHER" id="PTHR43767">
    <property type="entry name" value="LONG-CHAIN-FATTY-ACID--COA LIGASE"/>
    <property type="match status" value="1"/>
</dbReference>
<name>A0ABV5V0Z6_9MICO</name>
<feature type="domain" description="AMP-binding enzyme C-terminal" evidence="2">
    <location>
        <begin position="289"/>
        <end position="366"/>
    </location>
</feature>
<dbReference type="PANTHER" id="PTHR43767:SF1">
    <property type="entry name" value="NONRIBOSOMAL PEPTIDE SYNTHASE PES1 (EUROFUNG)-RELATED"/>
    <property type="match status" value="1"/>
</dbReference>
<organism evidence="3 4">
    <name type="scientific">Ornithinimicrobium kibberense</name>
    <dbReference type="NCBI Taxonomy" id="282060"/>
    <lineage>
        <taxon>Bacteria</taxon>
        <taxon>Bacillati</taxon>
        <taxon>Actinomycetota</taxon>
        <taxon>Actinomycetes</taxon>
        <taxon>Micrococcales</taxon>
        <taxon>Ornithinimicrobiaceae</taxon>
        <taxon>Ornithinimicrobium</taxon>
    </lineage>
</organism>
<proteinExistence type="predicted"/>
<dbReference type="Pfam" id="PF00501">
    <property type="entry name" value="AMP-binding"/>
    <property type="match status" value="1"/>
</dbReference>
<dbReference type="InterPro" id="IPR020845">
    <property type="entry name" value="AMP-binding_CS"/>
</dbReference>
<accession>A0ABV5V0Z6</accession>
<gene>
    <name evidence="3" type="ORF">ACFFN0_05425</name>
</gene>
<evidence type="ECO:0000313" key="4">
    <source>
        <dbReference type="Proteomes" id="UP001589613"/>
    </source>
</evidence>
<evidence type="ECO:0000313" key="3">
    <source>
        <dbReference type="EMBL" id="MFB9731476.1"/>
    </source>
</evidence>
<reference evidence="3 4" key="1">
    <citation type="submission" date="2024-09" db="EMBL/GenBank/DDBJ databases">
        <authorList>
            <person name="Sun Q."/>
            <person name="Mori K."/>
        </authorList>
    </citation>
    <scope>NUCLEOTIDE SEQUENCE [LARGE SCALE GENOMIC DNA]</scope>
    <source>
        <strain evidence="3 4">JCM 12763</strain>
    </source>
</reference>
<protein>
    <submittedName>
        <fullName evidence="3">AMP-binding protein</fullName>
    </submittedName>
</protein>
<comment type="caution">
    <text evidence="3">The sequence shown here is derived from an EMBL/GenBank/DDBJ whole genome shotgun (WGS) entry which is preliminary data.</text>
</comment>
<dbReference type="RefSeq" id="WP_141337132.1">
    <property type="nucleotide sequence ID" value="NZ_JBHMAX010000012.1"/>
</dbReference>
<dbReference type="InterPro" id="IPR042099">
    <property type="entry name" value="ANL_N_sf"/>
</dbReference>
<sequence>MPAHPEDLVVPAGARWQDLAPRLRRILDPAVARPGPAVVVATSGSSGRPKRVRLAGSALRASGEATATVLGGHGRWVLALPTHHVAGLQVLARSVLAGTVPVALDAEAPFTADAFARAVRDAGGRAGEGVGAGVGRVPLYASLVPTQLHRLLAAPGGRAAAARLDAVLLGGAAADPGLLATARAAGVRVVTTYGMSETAGGCVYDGRPLPGVLVRTDPVDDRVLLAGPVLADGYVDDPRLTASSFVVQEGRRWFVTGDRGRVRDGRLEVLGRVDDLVVTGGHKVEPRDVENALRALPDVRDAAVVGVPDAEWGQVVAALLVPADRTLTPLTDLARLREALSPALPRHALPRRVAVRDGIPLLPSGKPDRLRVARLLGGPAG</sequence>
<dbReference type="Gene3D" id="3.40.50.12780">
    <property type="entry name" value="N-terminal domain of ligase-like"/>
    <property type="match status" value="1"/>
</dbReference>
<dbReference type="PROSITE" id="PS00455">
    <property type="entry name" value="AMP_BINDING"/>
    <property type="match status" value="1"/>
</dbReference>
<dbReference type="InterPro" id="IPR050237">
    <property type="entry name" value="ATP-dep_AMP-bd_enzyme"/>
</dbReference>
<dbReference type="EMBL" id="JBHMAX010000012">
    <property type="protein sequence ID" value="MFB9731476.1"/>
    <property type="molecule type" value="Genomic_DNA"/>
</dbReference>
<dbReference type="Proteomes" id="UP001589613">
    <property type="component" value="Unassembled WGS sequence"/>
</dbReference>
<dbReference type="Gene3D" id="3.30.300.30">
    <property type="match status" value="1"/>
</dbReference>
<dbReference type="InterPro" id="IPR000873">
    <property type="entry name" value="AMP-dep_synth/lig_dom"/>
</dbReference>
<evidence type="ECO:0000259" key="2">
    <source>
        <dbReference type="Pfam" id="PF13193"/>
    </source>
</evidence>
<dbReference type="SUPFAM" id="SSF56801">
    <property type="entry name" value="Acetyl-CoA synthetase-like"/>
    <property type="match status" value="1"/>
</dbReference>
<evidence type="ECO:0000259" key="1">
    <source>
        <dbReference type="Pfam" id="PF00501"/>
    </source>
</evidence>